<dbReference type="Proteomes" id="UP001385951">
    <property type="component" value="Unassembled WGS sequence"/>
</dbReference>
<feature type="region of interest" description="Disordered" evidence="1">
    <location>
        <begin position="1"/>
        <end position="50"/>
    </location>
</feature>
<feature type="compositionally biased region" description="Polar residues" evidence="1">
    <location>
        <begin position="183"/>
        <end position="203"/>
    </location>
</feature>
<organism evidence="2 3">
    <name type="scientific">Cerrena zonata</name>
    <dbReference type="NCBI Taxonomy" id="2478898"/>
    <lineage>
        <taxon>Eukaryota</taxon>
        <taxon>Fungi</taxon>
        <taxon>Dikarya</taxon>
        <taxon>Basidiomycota</taxon>
        <taxon>Agaricomycotina</taxon>
        <taxon>Agaricomycetes</taxon>
        <taxon>Polyporales</taxon>
        <taxon>Cerrenaceae</taxon>
        <taxon>Cerrena</taxon>
    </lineage>
</organism>
<feature type="region of interest" description="Disordered" evidence="1">
    <location>
        <begin position="182"/>
        <end position="222"/>
    </location>
</feature>
<keyword evidence="3" id="KW-1185">Reference proteome</keyword>
<dbReference type="AlphaFoldDB" id="A0AAW0GP53"/>
<name>A0AAW0GP53_9APHY</name>
<feature type="compositionally biased region" description="Basic residues" evidence="1">
    <location>
        <begin position="118"/>
        <end position="130"/>
    </location>
</feature>
<comment type="caution">
    <text evidence="2">The sequence shown here is derived from an EMBL/GenBank/DDBJ whole genome shotgun (WGS) entry which is preliminary data.</text>
</comment>
<proteinExistence type="predicted"/>
<feature type="region of interest" description="Disordered" evidence="1">
    <location>
        <begin position="116"/>
        <end position="143"/>
    </location>
</feature>
<dbReference type="EMBL" id="JASBNA010000002">
    <property type="protein sequence ID" value="KAK7694511.1"/>
    <property type="molecule type" value="Genomic_DNA"/>
</dbReference>
<evidence type="ECO:0000256" key="1">
    <source>
        <dbReference type="SAM" id="MobiDB-lite"/>
    </source>
</evidence>
<sequence length="383" mass="41934">MSSSGRPQHLRRRSQSASANLSAYSHLDSDKWHKASKRPRPSFLRSPTLQKVKSDLPEKWEIDFWRRGKKARKGSSSPKNAAASVFQLAPSIHDPDSFSRVSSGFPSTSAAFQLFPNRPRRSCRSPRHTPRSSQPLSPVDLELPSVEEADRLRTDAFWDLHRSIAESGDGFVSRMREWESTHHQAQTYAQTSNYGPSELSQPSRGRKRVAPTYEEQPGDFDSMDEEDDIVIVSHDDCQPPLKKRALSMSVMKGNPYSIGASSISSRASERCSSPIDIIEDEDDFPSSTPCTSPITPALTHASASSSLVSLVLSAPTIHDQSSYLPGAGSFSGPSTPHSERAVAALALAMANGAGGLNDYADVLHLEGQQELPMNQSSIGDMWD</sequence>
<evidence type="ECO:0000313" key="3">
    <source>
        <dbReference type="Proteomes" id="UP001385951"/>
    </source>
</evidence>
<evidence type="ECO:0000313" key="2">
    <source>
        <dbReference type="EMBL" id="KAK7694511.1"/>
    </source>
</evidence>
<accession>A0AAW0GP53</accession>
<reference evidence="2 3" key="1">
    <citation type="submission" date="2022-09" db="EMBL/GenBank/DDBJ databases">
        <authorList>
            <person name="Palmer J.M."/>
        </authorList>
    </citation>
    <scope>NUCLEOTIDE SEQUENCE [LARGE SCALE GENOMIC DNA]</scope>
    <source>
        <strain evidence="2 3">DSM 7382</strain>
    </source>
</reference>
<protein>
    <submittedName>
        <fullName evidence="2">Uncharacterized protein</fullName>
    </submittedName>
</protein>
<gene>
    <name evidence="2" type="ORF">QCA50_001697</name>
</gene>